<evidence type="ECO:0008006" key="2">
    <source>
        <dbReference type="Google" id="ProtNLM"/>
    </source>
</evidence>
<organism evidence="1">
    <name type="scientific">marine sediment metagenome</name>
    <dbReference type="NCBI Taxonomy" id="412755"/>
    <lineage>
        <taxon>unclassified sequences</taxon>
        <taxon>metagenomes</taxon>
        <taxon>ecological metagenomes</taxon>
    </lineage>
</organism>
<name>X0TDE4_9ZZZZ</name>
<protein>
    <recommendedName>
        <fullName evidence="2">Dockerin domain-containing protein</fullName>
    </recommendedName>
</protein>
<proteinExistence type="predicted"/>
<reference evidence="1" key="1">
    <citation type="journal article" date="2014" name="Front. Microbiol.">
        <title>High frequency of phylogenetically diverse reductive dehalogenase-homologous genes in deep subseafloor sedimentary metagenomes.</title>
        <authorList>
            <person name="Kawai M."/>
            <person name="Futagami T."/>
            <person name="Toyoda A."/>
            <person name="Takaki Y."/>
            <person name="Nishi S."/>
            <person name="Hori S."/>
            <person name="Arai W."/>
            <person name="Tsubouchi T."/>
            <person name="Morono Y."/>
            <person name="Uchiyama I."/>
            <person name="Ito T."/>
            <person name="Fujiyama A."/>
            <person name="Inagaki F."/>
            <person name="Takami H."/>
        </authorList>
    </citation>
    <scope>NUCLEOTIDE SEQUENCE</scope>
    <source>
        <strain evidence="1">Expedition CK06-06</strain>
    </source>
</reference>
<dbReference type="Gene3D" id="2.60.40.10">
    <property type="entry name" value="Immunoglobulins"/>
    <property type="match status" value="1"/>
</dbReference>
<dbReference type="InterPro" id="IPR013783">
    <property type="entry name" value="Ig-like_fold"/>
</dbReference>
<sequence length="105" mass="11281">MVSEPNVGAAVIETATAEDTSITLTALGQYVLQLEAFDGEFTGSDTVTINVCNDSCEAAQSLPDYEPVPGDLNGDCIVDDLDLAILQENWLKDDSLTEEWVLLVD</sequence>
<gene>
    <name evidence="1" type="ORF">S01H1_22751</name>
</gene>
<dbReference type="EMBL" id="BARS01012917">
    <property type="protein sequence ID" value="GAF91533.1"/>
    <property type="molecule type" value="Genomic_DNA"/>
</dbReference>
<dbReference type="AlphaFoldDB" id="X0TDE4"/>
<accession>X0TDE4</accession>
<comment type="caution">
    <text evidence="1">The sequence shown here is derived from an EMBL/GenBank/DDBJ whole genome shotgun (WGS) entry which is preliminary data.</text>
</comment>
<evidence type="ECO:0000313" key="1">
    <source>
        <dbReference type="EMBL" id="GAF91533.1"/>
    </source>
</evidence>